<evidence type="ECO:0000313" key="5">
    <source>
        <dbReference type="Proteomes" id="UP000823636"/>
    </source>
</evidence>
<dbReference type="AlphaFoldDB" id="A0A9D9E2P6"/>
<dbReference type="InterPro" id="IPR059176">
    <property type="entry name" value="UDP-X_N"/>
</dbReference>
<keyword evidence="2 4" id="KW-0378">Hydrolase</keyword>
<dbReference type="PANTHER" id="PTHR43046">
    <property type="entry name" value="GDP-MANNOSE MANNOSYL HYDROLASE"/>
    <property type="match status" value="1"/>
</dbReference>
<organism evidence="4 5">
    <name type="scientific">Candidatus Caccoplasma merdipullorum</name>
    <dbReference type="NCBI Taxonomy" id="2840718"/>
    <lineage>
        <taxon>Bacteria</taxon>
        <taxon>Pseudomonadati</taxon>
        <taxon>Bacteroidota</taxon>
        <taxon>Bacteroidia</taxon>
        <taxon>Bacteroidales</taxon>
        <taxon>Bacteroidaceae</taxon>
        <taxon>Bacteroidaceae incertae sedis</taxon>
        <taxon>Candidatus Caccoplasma</taxon>
    </lineage>
</organism>
<evidence type="ECO:0000259" key="3">
    <source>
        <dbReference type="PROSITE" id="PS51462"/>
    </source>
</evidence>
<dbReference type="Pfam" id="PF12535">
    <property type="entry name" value="Nudix_N"/>
    <property type="match status" value="1"/>
</dbReference>
<comment type="caution">
    <text evidence="4">The sequence shown here is derived from an EMBL/GenBank/DDBJ whole genome shotgun (WGS) entry which is preliminary data.</text>
</comment>
<feature type="domain" description="Nudix hydrolase" evidence="3">
    <location>
        <begin position="90"/>
        <end position="215"/>
    </location>
</feature>
<gene>
    <name evidence="4" type="ORF">IAC54_00755</name>
</gene>
<dbReference type="InterPro" id="IPR000086">
    <property type="entry name" value="NUDIX_hydrolase_dom"/>
</dbReference>
<dbReference type="CDD" id="cd18889">
    <property type="entry name" value="NUDIX_ADPRase"/>
    <property type="match status" value="1"/>
</dbReference>
<dbReference type="PROSITE" id="PS51462">
    <property type="entry name" value="NUDIX"/>
    <property type="match status" value="1"/>
</dbReference>
<evidence type="ECO:0000256" key="1">
    <source>
        <dbReference type="ARBA" id="ARBA00001946"/>
    </source>
</evidence>
<reference evidence="4" key="2">
    <citation type="journal article" date="2021" name="PeerJ">
        <title>Extensive microbial diversity within the chicken gut microbiome revealed by metagenomics and culture.</title>
        <authorList>
            <person name="Gilroy R."/>
            <person name="Ravi A."/>
            <person name="Getino M."/>
            <person name="Pursley I."/>
            <person name="Horton D.L."/>
            <person name="Alikhan N.F."/>
            <person name="Baker D."/>
            <person name="Gharbi K."/>
            <person name="Hall N."/>
            <person name="Watson M."/>
            <person name="Adriaenssens E.M."/>
            <person name="Foster-Nyarko E."/>
            <person name="Jarju S."/>
            <person name="Secka A."/>
            <person name="Antonio M."/>
            <person name="Oren A."/>
            <person name="Chaudhuri R.R."/>
            <person name="La Ragione R."/>
            <person name="Hildebrand F."/>
            <person name="Pallen M.J."/>
        </authorList>
    </citation>
    <scope>NUCLEOTIDE SEQUENCE</scope>
    <source>
        <strain evidence="4">G3-4614</strain>
    </source>
</reference>
<protein>
    <submittedName>
        <fullName evidence="4">NUDIX hydrolase</fullName>
    </submittedName>
</protein>
<dbReference type="Gene3D" id="3.90.79.10">
    <property type="entry name" value="Nucleoside Triphosphate Pyrophosphohydrolase"/>
    <property type="match status" value="1"/>
</dbReference>
<dbReference type="SUPFAM" id="SSF55811">
    <property type="entry name" value="Nudix"/>
    <property type="match status" value="1"/>
</dbReference>
<dbReference type="Proteomes" id="UP000823636">
    <property type="component" value="Unassembled WGS sequence"/>
</dbReference>
<dbReference type="Gene3D" id="6.10.250.1120">
    <property type="match status" value="1"/>
</dbReference>
<evidence type="ECO:0000313" key="4">
    <source>
        <dbReference type="EMBL" id="MBO8437415.1"/>
    </source>
</evidence>
<dbReference type="PANTHER" id="PTHR43046:SF16">
    <property type="entry name" value="ADP-RIBOSE PYROPHOSPHATASE YJHB-RELATED"/>
    <property type="match status" value="1"/>
</dbReference>
<sequence length="228" mass="26264">MEKRNGSSPSDLPYLKKSEQQYRKDEIRWLEWAKELQFIAQAGLTYSRDMFDLERFARIREISAEIMSARSRLSLDEVKGLFCNETGFQTPKIDTRGVIFRDGKILLVKEKSGEWSLPGGWMDVNQTIRSNTEKEVKEEAGLDVEAERIIALLDRNRYNTPMYAYNICKVFVLCRLKGGEFSENSETVASGYFSLDELPPLCNDKTTRAQVELCFDAVANDNWNPVFD</sequence>
<dbReference type="Pfam" id="PF00293">
    <property type="entry name" value="NUDIX"/>
    <property type="match status" value="1"/>
</dbReference>
<evidence type="ECO:0000256" key="2">
    <source>
        <dbReference type="ARBA" id="ARBA00022801"/>
    </source>
</evidence>
<name>A0A9D9E2P6_9BACT</name>
<accession>A0A9D9E2P6</accession>
<dbReference type="EMBL" id="JADIMW010000006">
    <property type="protein sequence ID" value="MBO8437415.1"/>
    <property type="molecule type" value="Genomic_DNA"/>
</dbReference>
<comment type="cofactor">
    <cofactor evidence="1">
        <name>Mg(2+)</name>
        <dbReference type="ChEBI" id="CHEBI:18420"/>
    </cofactor>
</comment>
<reference evidence="4" key="1">
    <citation type="submission" date="2020-10" db="EMBL/GenBank/DDBJ databases">
        <authorList>
            <person name="Gilroy R."/>
        </authorList>
    </citation>
    <scope>NUCLEOTIDE SEQUENCE</scope>
    <source>
        <strain evidence="4">G3-4614</strain>
    </source>
</reference>
<proteinExistence type="predicted"/>
<dbReference type="InterPro" id="IPR015797">
    <property type="entry name" value="NUDIX_hydrolase-like_dom_sf"/>
</dbReference>
<dbReference type="GO" id="GO:0016787">
    <property type="term" value="F:hydrolase activity"/>
    <property type="evidence" value="ECO:0007669"/>
    <property type="project" value="UniProtKB-KW"/>
</dbReference>